<feature type="domain" description="Cadherin-like beta-sandwich-like" evidence="1">
    <location>
        <begin position="216"/>
        <end position="293"/>
    </location>
</feature>
<dbReference type="InterPro" id="IPR025883">
    <property type="entry name" value="Cadherin-like_domain"/>
</dbReference>
<sequence>CVITATATVNGKPMVFKDVIPQAVAADEVYDAGTADAESTALALIVEKLIEQGLTPEDINLEEIQASDNFTTVVEQVFSVLEENGNVTTDPDVAEVVNNTGEEIINPSPPNTEKKITSYKFLASHNNALSADVIGTIDSGSYTVSLTVPSGTDVTALIATFNLSPGASAKVGVTLQESEVTSNDFTSSVVYTVTAEDDSTQEWTVTVTVPNTDATLTNLTVSAGDLDPGFSSGTISYAVTVANSISTTTVTPTAADGTATIKVNGETVVSGEAFGPISLSVGANSISIVVTAE</sequence>
<evidence type="ECO:0000313" key="2">
    <source>
        <dbReference type="EMBL" id="GAH55841.1"/>
    </source>
</evidence>
<proteinExistence type="predicted"/>
<dbReference type="Pfam" id="PF12733">
    <property type="entry name" value="Cadherin-like"/>
    <property type="match status" value="1"/>
</dbReference>
<dbReference type="AlphaFoldDB" id="X1GD64"/>
<gene>
    <name evidence="2" type="ORF">S03H2_30385</name>
</gene>
<feature type="non-terminal residue" evidence="2">
    <location>
        <position position="1"/>
    </location>
</feature>
<reference evidence="2" key="1">
    <citation type="journal article" date="2014" name="Front. Microbiol.">
        <title>High frequency of phylogenetically diverse reductive dehalogenase-homologous genes in deep subseafloor sedimentary metagenomes.</title>
        <authorList>
            <person name="Kawai M."/>
            <person name="Futagami T."/>
            <person name="Toyoda A."/>
            <person name="Takaki Y."/>
            <person name="Nishi S."/>
            <person name="Hori S."/>
            <person name="Arai W."/>
            <person name="Tsubouchi T."/>
            <person name="Morono Y."/>
            <person name="Uchiyama I."/>
            <person name="Ito T."/>
            <person name="Fujiyama A."/>
            <person name="Inagaki F."/>
            <person name="Takami H."/>
        </authorList>
    </citation>
    <scope>NUCLEOTIDE SEQUENCE</scope>
    <source>
        <strain evidence="2">Expedition CK06-06</strain>
    </source>
</reference>
<feature type="non-terminal residue" evidence="2">
    <location>
        <position position="293"/>
    </location>
</feature>
<organism evidence="2">
    <name type="scientific">marine sediment metagenome</name>
    <dbReference type="NCBI Taxonomy" id="412755"/>
    <lineage>
        <taxon>unclassified sequences</taxon>
        <taxon>metagenomes</taxon>
        <taxon>ecological metagenomes</taxon>
    </lineage>
</organism>
<comment type="caution">
    <text evidence="2">The sequence shown here is derived from an EMBL/GenBank/DDBJ whole genome shotgun (WGS) entry which is preliminary data.</text>
</comment>
<accession>X1GD64</accession>
<dbReference type="Gene3D" id="2.60.40.2340">
    <property type="match status" value="1"/>
</dbReference>
<dbReference type="EMBL" id="BARU01018385">
    <property type="protein sequence ID" value="GAH55841.1"/>
    <property type="molecule type" value="Genomic_DNA"/>
</dbReference>
<evidence type="ECO:0000259" key="1">
    <source>
        <dbReference type="Pfam" id="PF12733"/>
    </source>
</evidence>
<protein>
    <recommendedName>
        <fullName evidence="1">Cadherin-like beta-sandwich-like domain-containing protein</fullName>
    </recommendedName>
</protein>
<name>X1GD64_9ZZZZ</name>